<sequence length="480" mass="53950">MTQSRMFVDLTLEDSESEDKIMTKPPRLFSANLAHREFSSAIPLKRKSDRDSDSSSASPFNEFTSVLQPNNGNLNNVQATFKVKRRSEPYTPSPAPESGSGTDLSVVVPSPSAQLKREMDTAEYIPDAELIALSQKFYPTDVLEIRASRGAYPAVRSVKRETYPFKIGNPGPFLTERESKPVIQTLCESLKRKLDTIKGPRVTVAPGDEKRLAHSTSSFEFINKYKLRDGVAPIQQEFLAGCSCDVICDPARCGCLTLEENSTECIIPYKTSKEDARFWGLSPEFMQRTSMIYECNALCGCNERCWNRVITQGRKVKLEIFYTGTRGFGLRSPDFIRAGQFLDLYLGEVITTAHADEREKAAAARNAPSYLFSLDFFHNDDNIYIVDGCNFGAATRFINHSCNPNCKMFTVSRNHGDERLYDLAFFAVKDIKPGVELTFDYNPHMERVDKVAPGAVPCLCGEPNCRGQLWANKKKRSERF</sequence>
<keyword evidence="7" id="KW-0862">Zinc</keyword>
<evidence type="ECO:0000256" key="2">
    <source>
        <dbReference type="ARBA" id="ARBA00022454"/>
    </source>
</evidence>
<dbReference type="Pfam" id="PF00856">
    <property type="entry name" value="SET"/>
    <property type="match status" value="1"/>
</dbReference>
<comment type="subcellular location">
    <subcellularLocation>
        <location evidence="1">Chromosome</location>
    </subcellularLocation>
</comment>
<feature type="compositionally biased region" description="Polar residues" evidence="8">
    <location>
        <begin position="57"/>
        <end position="79"/>
    </location>
</feature>
<dbReference type="SUPFAM" id="SSF82199">
    <property type="entry name" value="SET domain"/>
    <property type="match status" value="1"/>
</dbReference>
<keyword evidence="4" id="KW-0808">Transferase</keyword>
<dbReference type="SMART" id="SM00317">
    <property type="entry name" value="SET"/>
    <property type="match status" value="1"/>
</dbReference>
<evidence type="ECO:0000256" key="8">
    <source>
        <dbReference type="SAM" id="MobiDB-lite"/>
    </source>
</evidence>
<evidence type="ECO:0000256" key="6">
    <source>
        <dbReference type="ARBA" id="ARBA00022723"/>
    </source>
</evidence>
<feature type="domain" description="SET" evidence="9">
    <location>
        <begin position="316"/>
        <end position="442"/>
    </location>
</feature>
<feature type="domain" description="Pre-SET" evidence="10">
    <location>
        <begin position="240"/>
        <end position="313"/>
    </location>
</feature>
<dbReference type="PANTHER" id="PTHR46223">
    <property type="entry name" value="HISTONE-LYSINE N-METHYLTRANSFERASE SUV39H"/>
    <property type="match status" value="1"/>
</dbReference>
<name>A0ABR4G9P5_9EURO</name>
<feature type="region of interest" description="Disordered" evidence="8">
    <location>
        <begin position="1"/>
        <end position="26"/>
    </location>
</feature>
<reference evidence="12 13" key="1">
    <citation type="submission" date="2024-07" db="EMBL/GenBank/DDBJ databases">
        <title>Section-level genome sequencing and comparative genomics of Aspergillus sections Usti and Cavernicolus.</title>
        <authorList>
            <consortium name="Lawrence Berkeley National Laboratory"/>
            <person name="Nybo J.L."/>
            <person name="Vesth T.C."/>
            <person name="Theobald S."/>
            <person name="Frisvad J.C."/>
            <person name="Larsen T.O."/>
            <person name="Kjaerboelling I."/>
            <person name="Rothschild-Mancinelli K."/>
            <person name="Lyhne E.K."/>
            <person name="Kogle M.E."/>
            <person name="Barry K."/>
            <person name="Clum A."/>
            <person name="Na H."/>
            <person name="Ledsgaard L."/>
            <person name="Lin J."/>
            <person name="Lipzen A."/>
            <person name="Kuo A."/>
            <person name="Riley R."/>
            <person name="Mondo S."/>
            <person name="Labutti K."/>
            <person name="Haridas S."/>
            <person name="Pangalinan J."/>
            <person name="Salamov A.A."/>
            <person name="Simmons B.A."/>
            <person name="Magnuson J.K."/>
            <person name="Chen J."/>
            <person name="Drula E."/>
            <person name="Henrissat B."/>
            <person name="Wiebenga A."/>
            <person name="Lubbers R.J."/>
            <person name="Gomes A.C."/>
            <person name="Makela M.R."/>
            <person name="Stajich J."/>
            <person name="Grigoriev I.V."/>
            <person name="Mortensen U.H."/>
            <person name="De Vries R.P."/>
            <person name="Baker S.E."/>
            <person name="Andersen M.R."/>
        </authorList>
    </citation>
    <scope>NUCLEOTIDE SEQUENCE [LARGE SCALE GENOMIC DNA]</scope>
    <source>
        <strain evidence="12 13">CBS 209.92</strain>
    </source>
</reference>
<evidence type="ECO:0000259" key="10">
    <source>
        <dbReference type="PROSITE" id="PS50867"/>
    </source>
</evidence>
<evidence type="ECO:0000256" key="5">
    <source>
        <dbReference type="ARBA" id="ARBA00022691"/>
    </source>
</evidence>
<dbReference type="PROSITE" id="PS50280">
    <property type="entry name" value="SET"/>
    <property type="match status" value="1"/>
</dbReference>
<dbReference type="InterPro" id="IPR001214">
    <property type="entry name" value="SET_dom"/>
</dbReference>
<dbReference type="InterPro" id="IPR050973">
    <property type="entry name" value="H3K9_Histone-Lys_N-MTase"/>
</dbReference>
<dbReference type="Proteomes" id="UP001610563">
    <property type="component" value="Unassembled WGS sequence"/>
</dbReference>
<organism evidence="12 13">
    <name type="scientific">Aspergillus keveii</name>
    <dbReference type="NCBI Taxonomy" id="714993"/>
    <lineage>
        <taxon>Eukaryota</taxon>
        <taxon>Fungi</taxon>
        <taxon>Dikarya</taxon>
        <taxon>Ascomycota</taxon>
        <taxon>Pezizomycotina</taxon>
        <taxon>Eurotiomycetes</taxon>
        <taxon>Eurotiomycetidae</taxon>
        <taxon>Eurotiales</taxon>
        <taxon>Aspergillaceae</taxon>
        <taxon>Aspergillus</taxon>
        <taxon>Aspergillus subgen. Nidulantes</taxon>
    </lineage>
</organism>
<dbReference type="Gene3D" id="2.170.270.10">
    <property type="entry name" value="SET domain"/>
    <property type="match status" value="1"/>
</dbReference>
<evidence type="ECO:0008006" key="14">
    <source>
        <dbReference type="Google" id="ProtNLM"/>
    </source>
</evidence>
<dbReference type="InterPro" id="IPR007728">
    <property type="entry name" value="Pre-SET_dom"/>
</dbReference>
<keyword evidence="13" id="KW-1185">Reference proteome</keyword>
<dbReference type="InterPro" id="IPR046341">
    <property type="entry name" value="SET_dom_sf"/>
</dbReference>
<feature type="domain" description="Post-SET" evidence="11">
    <location>
        <begin position="454"/>
        <end position="470"/>
    </location>
</feature>
<keyword evidence="6" id="KW-0479">Metal-binding</keyword>
<evidence type="ECO:0000256" key="3">
    <source>
        <dbReference type="ARBA" id="ARBA00022603"/>
    </source>
</evidence>
<evidence type="ECO:0000259" key="11">
    <source>
        <dbReference type="PROSITE" id="PS50868"/>
    </source>
</evidence>
<evidence type="ECO:0000256" key="4">
    <source>
        <dbReference type="ARBA" id="ARBA00022679"/>
    </source>
</evidence>
<evidence type="ECO:0000259" key="9">
    <source>
        <dbReference type="PROSITE" id="PS50280"/>
    </source>
</evidence>
<feature type="region of interest" description="Disordered" evidence="8">
    <location>
        <begin position="40"/>
        <end position="106"/>
    </location>
</feature>
<comment type="caution">
    <text evidence="12">The sequence shown here is derived from an EMBL/GenBank/DDBJ whole genome shotgun (WGS) entry which is preliminary data.</text>
</comment>
<evidence type="ECO:0000313" key="13">
    <source>
        <dbReference type="Proteomes" id="UP001610563"/>
    </source>
</evidence>
<dbReference type="InterPro" id="IPR003616">
    <property type="entry name" value="Post-SET_dom"/>
</dbReference>
<dbReference type="PROSITE" id="PS50868">
    <property type="entry name" value="POST_SET"/>
    <property type="match status" value="1"/>
</dbReference>
<dbReference type="PROSITE" id="PS50867">
    <property type="entry name" value="PRE_SET"/>
    <property type="match status" value="1"/>
</dbReference>
<gene>
    <name evidence="12" type="ORF">BJX66DRAFT_301268</name>
</gene>
<keyword evidence="5" id="KW-0949">S-adenosyl-L-methionine</keyword>
<keyword evidence="3" id="KW-0489">Methyltransferase</keyword>
<accession>A0ABR4G9P5</accession>
<dbReference type="PANTHER" id="PTHR46223:SF3">
    <property type="entry name" value="HISTONE-LYSINE N-METHYLTRANSFERASE SET-23"/>
    <property type="match status" value="1"/>
</dbReference>
<proteinExistence type="predicted"/>
<dbReference type="Pfam" id="PF05033">
    <property type="entry name" value="Pre-SET"/>
    <property type="match status" value="1"/>
</dbReference>
<evidence type="ECO:0000313" key="12">
    <source>
        <dbReference type="EMBL" id="KAL2795742.1"/>
    </source>
</evidence>
<evidence type="ECO:0000256" key="1">
    <source>
        <dbReference type="ARBA" id="ARBA00004286"/>
    </source>
</evidence>
<evidence type="ECO:0000256" key="7">
    <source>
        <dbReference type="ARBA" id="ARBA00022833"/>
    </source>
</evidence>
<dbReference type="EMBL" id="JBFTWV010000032">
    <property type="protein sequence ID" value="KAL2795742.1"/>
    <property type="molecule type" value="Genomic_DNA"/>
</dbReference>
<keyword evidence="2" id="KW-0158">Chromosome</keyword>
<protein>
    <recommendedName>
        <fullName evidence="14">Histone-lysine n-methyltransferase, suv9</fullName>
    </recommendedName>
</protein>